<proteinExistence type="predicted"/>
<dbReference type="Gene3D" id="3.40.50.150">
    <property type="entry name" value="Vaccinia Virus protein VP39"/>
    <property type="match status" value="1"/>
</dbReference>
<protein>
    <recommendedName>
        <fullName evidence="1">Methyltransferase type 11 domain-containing protein</fullName>
    </recommendedName>
</protein>
<dbReference type="InterPro" id="IPR029063">
    <property type="entry name" value="SAM-dependent_MTases_sf"/>
</dbReference>
<evidence type="ECO:0000313" key="3">
    <source>
        <dbReference type="Proteomes" id="UP000179233"/>
    </source>
</evidence>
<sequence length="265" mass="30733">MNETDLKLLLEAFWFAPQDAFLRARERAIWQKHRFSRPTLDIGCSDGRIGKLLFEGKKIDLGIDVDARLIGQAKACGAYRFVAVMDAQSLALKSGSFTTTIANSTFEHITDDLTAVKEIARVTKKGGTIFLTVPTRKLQTALRTLIRDDRRWKQFNRRVRHLHYRSKAEWIKILQGAGLSLVGVQYYFPKRAVVAWYRLYRIATFRPYRRELWSYIKDSPYGKTVPSSLVKRLLFEYLKRFLNMKSGGNGLWLYLRATKKEDAKD</sequence>
<dbReference type="SUPFAM" id="SSF53335">
    <property type="entry name" value="S-adenosyl-L-methionine-dependent methyltransferases"/>
    <property type="match status" value="1"/>
</dbReference>
<dbReference type="PANTHER" id="PTHR42912">
    <property type="entry name" value="METHYLTRANSFERASE"/>
    <property type="match status" value="1"/>
</dbReference>
<evidence type="ECO:0000313" key="2">
    <source>
        <dbReference type="EMBL" id="OGY18419.1"/>
    </source>
</evidence>
<gene>
    <name evidence="2" type="ORF">A2786_02880</name>
</gene>
<name>A0A1G1VSP9_9BACT</name>
<dbReference type="CDD" id="cd02440">
    <property type="entry name" value="AdoMet_MTases"/>
    <property type="match status" value="1"/>
</dbReference>
<evidence type="ECO:0000259" key="1">
    <source>
        <dbReference type="Pfam" id="PF08241"/>
    </source>
</evidence>
<accession>A0A1G1VSP9</accession>
<dbReference type="AlphaFoldDB" id="A0A1G1VSP9"/>
<organism evidence="2 3">
    <name type="scientific">Candidatus Chisholmbacteria bacterium RIFCSPHIGHO2_01_FULL_52_32</name>
    <dbReference type="NCBI Taxonomy" id="1797591"/>
    <lineage>
        <taxon>Bacteria</taxon>
        <taxon>Candidatus Chisholmiibacteriota</taxon>
    </lineage>
</organism>
<dbReference type="InterPro" id="IPR050508">
    <property type="entry name" value="Methyltransf_Superfamily"/>
</dbReference>
<reference evidence="2 3" key="1">
    <citation type="journal article" date="2016" name="Nat. Commun.">
        <title>Thousands of microbial genomes shed light on interconnected biogeochemical processes in an aquifer system.</title>
        <authorList>
            <person name="Anantharaman K."/>
            <person name="Brown C.T."/>
            <person name="Hug L.A."/>
            <person name="Sharon I."/>
            <person name="Castelle C.J."/>
            <person name="Probst A.J."/>
            <person name="Thomas B.C."/>
            <person name="Singh A."/>
            <person name="Wilkins M.J."/>
            <person name="Karaoz U."/>
            <person name="Brodie E.L."/>
            <person name="Williams K.H."/>
            <person name="Hubbard S.S."/>
            <person name="Banfield J.F."/>
        </authorList>
    </citation>
    <scope>NUCLEOTIDE SEQUENCE [LARGE SCALE GENOMIC DNA]</scope>
</reference>
<dbReference type="GO" id="GO:0008757">
    <property type="term" value="F:S-adenosylmethionine-dependent methyltransferase activity"/>
    <property type="evidence" value="ECO:0007669"/>
    <property type="project" value="InterPro"/>
</dbReference>
<dbReference type="EMBL" id="MHCJ01000003">
    <property type="protein sequence ID" value="OGY18419.1"/>
    <property type="molecule type" value="Genomic_DNA"/>
</dbReference>
<feature type="domain" description="Methyltransferase type 11" evidence="1">
    <location>
        <begin position="40"/>
        <end position="130"/>
    </location>
</feature>
<comment type="caution">
    <text evidence="2">The sequence shown here is derived from an EMBL/GenBank/DDBJ whole genome shotgun (WGS) entry which is preliminary data.</text>
</comment>
<dbReference type="Pfam" id="PF08241">
    <property type="entry name" value="Methyltransf_11"/>
    <property type="match status" value="1"/>
</dbReference>
<dbReference type="Proteomes" id="UP000179233">
    <property type="component" value="Unassembled WGS sequence"/>
</dbReference>
<dbReference type="InterPro" id="IPR013216">
    <property type="entry name" value="Methyltransf_11"/>
</dbReference>